<dbReference type="GO" id="GO:0007165">
    <property type="term" value="P:signal transduction"/>
    <property type="evidence" value="ECO:0007669"/>
    <property type="project" value="InterPro"/>
</dbReference>
<keyword evidence="1" id="KW-0433">Leucine-rich repeat</keyword>
<dbReference type="InterPro" id="IPR035897">
    <property type="entry name" value="Toll_tir_struct_dom_sf"/>
</dbReference>
<dbReference type="InterPro" id="IPR032675">
    <property type="entry name" value="LRR_dom_sf"/>
</dbReference>
<evidence type="ECO:0000256" key="2">
    <source>
        <dbReference type="ARBA" id="ARBA00022737"/>
    </source>
</evidence>
<dbReference type="SMART" id="SM00255">
    <property type="entry name" value="TIR"/>
    <property type="match status" value="1"/>
</dbReference>
<sequence length="747" mass="85706">MSCSSSSSSPSSNLPKYDVFLSFRGEDTRKNFTSFLYDALCRKQIETFIDNNELRRGDEISPSLSKAIQDSSLSIIVFSQNYASSTWCLNELLEILEGMKTRGQIVLPVFYHVTPSDIRKQTGTYKKAFVEHEKRFKKSKDKVRNWRAALTQVANLSGWDFNQHDGTESEFVEKIANDVLKRLNHMSSSKRSRLWDPQDILNLFEKNIGGNVVESITLDLSQISDQLHLSHDVFMRLPGLKFLKFYNHQYYEGYNEKDTVQLDQGLELLPDELRYLHWHRYPLKSLPSNFNPDRLVELEMPYSNIEQLISKENKPLENLRRIDLSYSKHLTEAPNTSQVPNLQIMVVPSTSINELLPRLSRLDMRYCNNIESFPIMFCNLRSLYRLDLAGYSGVDKMLESLPISSLSSLCSLESLNVSECNLLLLPSALSYLSSLTSLDLSRNNFEILSLKPFSSLTSLMINYCERLQSLQDFPMPSRLENFQAHNCISLETLPIANVVFTGNWNSQQKFKFFNCFNLDDNARINIMEDARLRSQLMANNTQGTALTENYPGTRLSSHSVCFPGNEIPEWISDQNEGSSLIIDLPPNWYSNKFFGFITCIVATFEGNSYDSLFFVQWICKFIDHDDESHGILCHVDYETVGQPNSDHVLLATPHCDLFDIYEGGDDIYGDSNTSSLEKFSSCKKALFRFSVVDNELYTLPNCKTAESGRDGISNEEEEDPNLEPEIDDEHWNCSFGNCFSFLFQRWS</sequence>
<protein>
    <recommendedName>
        <fullName evidence="4">TIR domain-containing protein</fullName>
    </recommendedName>
</protein>
<dbReference type="SUPFAM" id="SSF52200">
    <property type="entry name" value="Toll/Interleukin receptor TIR domain"/>
    <property type="match status" value="1"/>
</dbReference>
<dbReference type="AlphaFoldDB" id="A0AAD5II24"/>
<feature type="domain" description="TIR" evidence="4">
    <location>
        <begin position="15"/>
        <end position="183"/>
    </location>
</feature>
<dbReference type="Proteomes" id="UP001064489">
    <property type="component" value="Chromosome 10"/>
</dbReference>
<dbReference type="InterPro" id="IPR000157">
    <property type="entry name" value="TIR_dom"/>
</dbReference>
<name>A0AAD5II24_ACENE</name>
<gene>
    <name evidence="5" type="ORF">LWI28_000720</name>
</gene>
<reference evidence="5" key="2">
    <citation type="submission" date="2023-02" db="EMBL/GenBank/DDBJ databases">
        <authorList>
            <person name="Swenson N.G."/>
            <person name="Wegrzyn J.L."/>
            <person name="Mcevoy S.L."/>
        </authorList>
    </citation>
    <scope>NUCLEOTIDE SEQUENCE</scope>
    <source>
        <strain evidence="5">91603</strain>
        <tissue evidence="5">Leaf</tissue>
    </source>
</reference>
<dbReference type="Pfam" id="PF20160">
    <property type="entry name" value="C-JID"/>
    <property type="match status" value="1"/>
</dbReference>
<dbReference type="Gene3D" id="3.40.50.10140">
    <property type="entry name" value="Toll/interleukin-1 receptor homology (TIR) domain"/>
    <property type="match status" value="1"/>
</dbReference>
<dbReference type="EMBL" id="JAJSOW010000105">
    <property type="protein sequence ID" value="KAI9164713.1"/>
    <property type="molecule type" value="Genomic_DNA"/>
</dbReference>
<evidence type="ECO:0000256" key="3">
    <source>
        <dbReference type="ARBA" id="ARBA00023027"/>
    </source>
</evidence>
<evidence type="ECO:0000256" key="1">
    <source>
        <dbReference type="ARBA" id="ARBA00022614"/>
    </source>
</evidence>
<dbReference type="SUPFAM" id="SSF52058">
    <property type="entry name" value="L domain-like"/>
    <property type="match status" value="1"/>
</dbReference>
<dbReference type="GO" id="GO:0006952">
    <property type="term" value="P:defense response"/>
    <property type="evidence" value="ECO:0007669"/>
    <property type="project" value="InterPro"/>
</dbReference>
<keyword evidence="6" id="KW-1185">Reference proteome</keyword>
<organism evidence="5 6">
    <name type="scientific">Acer negundo</name>
    <name type="common">Box elder</name>
    <dbReference type="NCBI Taxonomy" id="4023"/>
    <lineage>
        <taxon>Eukaryota</taxon>
        <taxon>Viridiplantae</taxon>
        <taxon>Streptophyta</taxon>
        <taxon>Embryophyta</taxon>
        <taxon>Tracheophyta</taxon>
        <taxon>Spermatophyta</taxon>
        <taxon>Magnoliopsida</taxon>
        <taxon>eudicotyledons</taxon>
        <taxon>Gunneridae</taxon>
        <taxon>Pentapetalae</taxon>
        <taxon>rosids</taxon>
        <taxon>malvids</taxon>
        <taxon>Sapindales</taxon>
        <taxon>Sapindaceae</taxon>
        <taxon>Hippocastanoideae</taxon>
        <taxon>Acereae</taxon>
        <taxon>Acer</taxon>
    </lineage>
</organism>
<evidence type="ECO:0000313" key="5">
    <source>
        <dbReference type="EMBL" id="KAI9164713.1"/>
    </source>
</evidence>
<dbReference type="InterPro" id="IPR044974">
    <property type="entry name" value="Disease_R_plants"/>
</dbReference>
<comment type="caution">
    <text evidence="5">The sequence shown here is derived from an EMBL/GenBank/DDBJ whole genome shotgun (WGS) entry which is preliminary data.</text>
</comment>
<reference evidence="5" key="1">
    <citation type="journal article" date="2022" name="Plant J.">
        <title>Strategies of tolerance reflected in two North American maple genomes.</title>
        <authorList>
            <person name="McEvoy S.L."/>
            <person name="Sezen U.U."/>
            <person name="Trouern-Trend A."/>
            <person name="McMahon S.M."/>
            <person name="Schaberg P.G."/>
            <person name="Yang J."/>
            <person name="Wegrzyn J.L."/>
            <person name="Swenson N.G."/>
        </authorList>
    </citation>
    <scope>NUCLEOTIDE SEQUENCE</scope>
    <source>
        <strain evidence="5">91603</strain>
    </source>
</reference>
<dbReference type="FunFam" id="3.40.50.10140:FF:000007">
    <property type="entry name" value="Disease resistance protein (TIR-NBS-LRR class)"/>
    <property type="match status" value="1"/>
</dbReference>
<dbReference type="InterPro" id="IPR045344">
    <property type="entry name" value="C-JID"/>
</dbReference>
<keyword evidence="3" id="KW-0520">NAD</keyword>
<keyword evidence="2" id="KW-0677">Repeat</keyword>
<dbReference type="PROSITE" id="PS50104">
    <property type="entry name" value="TIR"/>
    <property type="match status" value="1"/>
</dbReference>
<dbReference type="PANTHER" id="PTHR11017">
    <property type="entry name" value="LEUCINE-RICH REPEAT-CONTAINING PROTEIN"/>
    <property type="match status" value="1"/>
</dbReference>
<dbReference type="Gene3D" id="3.80.10.10">
    <property type="entry name" value="Ribonuclease Inhibitor"/>
    <property type="match status" value="1"/>
</dbReference>
<evidence type="ECO:0000313" key="6">
    <source>
        <dbReference type="Proteomes" id="UP001064489"/>
    </source>
</evidence>
<dbReference type="Pfam" id="PF01582">
    <property type="entry name" value="TIR"/>
    <property type="match status" value="1"/>
</dbReference>
<proteinExistence type="predicted"/>
<dbReference type="PANTHER" id="PTHR11017:SF385">
    <property type="entry name" value="DISEASE RESISTANCE PROTEIN (TIR-NBS-LRR CLASS)-RELATED"/>
    <property type="match status" value="1"/>
</dbReference>
<evidence type="ECO:0000259" key="4">
    <source>
        <dbReference type="PROSITE" id="PS50104"/>
    </source>
</evidence>
<accession>A0AAD5II24</accession>